<reference evidence="4" key="1">
    <citation type="journal article" date="2021" name="PeerJ">
        <title>Extensive microbial diversity within the chicken gut microbiome revealed by metagenomics and culture.</title>
        <authorList>
            <person name="Gilroy R."/>
            <person name="Ravi A."/>
            <person name="Getino M."/>
            <person name="Pursley I."/>
            <person name="Horton D.L."/>
            <person name="Alikhan N.F."/>
            <person name="Baker D."/>
            <person name="Gharbi K."/>
            <person name="Hall N."/>
            <person name="Watson M."/>
            <person name="Adriaenssens E.M."/>
            <person name="Foster-Nyarko E."/>
            <person name="Jarju S."/>
            <person name="Secka A."/>
            <person name="Antonio M."/>
            <person name="Oren A."/>
            <person name="Chaudhuri R.R."/>
            <person name="La Ragione R."/>
            <person name="Hildebrand F."/>
            <person name="Pallen M.J."/>
        </authorList>
    </citation>
    <scope>NUCLEOTIDE SEQUENCE</scope>
    <source>
        <strain evidence="4">ChiGjej4B4-7305</strain>
    </source>
</reference>
<keyword evidence="2" id="KW-0119">Carbohydrate metabolism</keyword>
<dbReference type="Gene3D" id="2.60.40.10">
    <property type="entry name" value="Immunoglobulins"/>
    <property type="match status" value="1"/>
</dbReference>
<keyword evidence="2" id="KW-0624">Polysaccharide degradation</keyword>
<dbReference type="AlphaFoldDB" id="A0A9D2EIY7"/>
<dbReference type="Proteomes" id="UP000824037">
    <property type="component" value="Unassembled WGS sequence"/>
</dbReference>
<dbReference type="PROSITE" id="PS50853">
    <property type="entry name" value="FN3"/>
    <property type="match status" value="1"/>
</dbReference>
<dbReference type="InterPro" id="IPR003961">
    <property type="entry name" value="FN3_dom"/>
</dbReference>
<evidence type="ECO:0000313" key="5">
    <source>
        <dbReference type="Proteomes" id="UP000824037"/>
    </source>
</evidence>
<dbReference type="EMBL" id="DXBY01000341">
    <property type="protein sequence ID" value="HIZ38087.1"/>
    <property type="molecule type" value="Genomic_DNA"/>
</dbReference>
<dbReference type="InterPro" id="IPR013783">
    <property type="entry name" value="Ig-like_fold"/>
</dbReference>
<protein>
    <recommendedName>
        <fullName evidence="3">Fibronectin type-III domain-containing protein</fullName>
    </recommendedName>
</protein>
<dbReference type="GO" id="GO:0000272">
    <property type="term" value="P:polysaccharide catabolic process"/>
    <property type="evidence" value="ECO:0007669"/>
    <property type="project" value="UniProtKB-KW"/>
</dbReference>
<sequence length="144" mass="15173">MTSAVVIPAVDTSSAAFTDAEHAAVSMAAAELAAPQARDCQLRPLPPLASTSATLRWQPPSAPPAEYSYEWQILNSSGDVLTSGNYPATTTEHQVNASAIGIATTRTFQVRVVDGNWESAWITGQVTTLLDLLGIALIGSCSWQ</sequence>
<evidence type="ECO:0000313" key="4">
    <source>
        <dbReference type="EMBL" id="HIZ38087.1"/>
    </source>
</evidence>
<keyword evidence="1" id="KW-0326">Glycosidase</keyword>
<dbReference type="GO" id="GO:0016798">
    <property type="term" value="F:hydrolase activity, acting on glycosyl bonds"/>
    <property type="evidence" value="ECO:0007669"/>
    <property type="project" value="UniProtKB-KW"/>
</dbReference>
<dbReference type="InterPro" id="IPR036116">
    <property type="entry name" value="FN3_sf"/>
</dbReference>
<dbReference type="SUPFAM" id="SSF49265">
    <property type="entry name" value="Fibronectin type III"/>
    <property type="match status" value="1"/>
</dbReference>
<gene>
    <name evidence="4" type="ORF">H9815_20110</name>
</gene>
<organism evidence="4 5">
    <name type="scientific">Candidatus Ruania gallistercoris</name>
    <dbReference type="NCBI Taxonomy" id="2838746"/>
    <lineage>
        <taxon>Bacteria</taxon>
        <taxon>Bacillati</taxon>
        <taxon>Actinomycetota</taxon>
        <taxon>Actinomycetes</taxon>
        <taxon>Micrococcales</taxon>
        <taxon>Ruaniaceae</taxon>
        <taxon>Ruania</taxon>
    </lineage>
</organism>
<keyword evidence="1" id="KW-0378">Hydrolase</keyword>
<feature type="domain" description="Fibronectin type-III" evidence="3">
    <location>
        <begin position="34"/>
        <end position="132"/>
    </location>
</feature>
<comment type="caution">
    <text evidence="4">The sequence shown here is derived from an EMBL/GenBank/DDBJ whole genome shotgun (WGS) entry which is preliminary data.</text>
</comment>
<name>A0A9D2EIY7_9MICO</name>
<accession>A0A9D2EIY7</accession>
<evidence type="ECO:0000259" key="3">
    <source>
        <dbReference type="PROSITE" id="PS50853"/>
    </source>
</evidence>
<proteinExistence type="predicted"/>
<reference evidence="4" key="2">
    <citation type="submission" date="2021-04" db="EMBL/GenBank/DDBJ databases">
        <authorList>
            <person name="Gilroy R."/>
        </authorList>
    </citation>
    <scope>NUCLEOTIDE SEQUENCE</scope>
    <source>
        <strain evidence="4">ChiGjej4B4-7305</strain>
    </source>
</reference>
<evidence type="ECO:0000256" key="2">
    <source>
        <dbReference type="ARBA" id="ARBA00023326"/>
    </source>
</evidence>
<evidence type="ECO:0000256" key="1">
    <source>
        <dbReference type="ARBA" id="ARBA00023295"/>
    </source>
</evidence>